<keyword evidence="1" id="KW-0812">Transmembrane</keyword>
<sequence>MEQQQSQTVEFGQSWQQEETSQETGYHYTGWNLAKEYLMTFLGWIWTAVVFLIATPVFLVMWCINFIKTLLGMVIFWIVGKGAVVVVTMLALAAAEYLNILKEETIASIFESVSGFLFGSTGNEMEILFPHGQIELWLILILSLILATVATIPRSSRY</sequence>
<dbReference type="Proteomes" id="UP000072530">
    <property type="component" value="Unassembled WGS sequence"/>
</dbReference>
<keyword evidence="1" id="KW-1133">Transmembrane helix</keyword>
<dbReference type="EMBL" id="FIGG01000001">
    <property type="protein sequence ID" value="CYU35452.1"/>
    <property type="molecule type" value="Genomic_DNA"/>
</dbReference>
<protein>
    <recommendedName>
        <fullName evidence="6">Transmembrane protein</fullName>
    </recommendedName>
</protein>
<dbReference type="Proteomes" id="UP000074664">
    <property type="component" value="Unassembled WGS sequence"/>
</dbReference>
<organism evidence="3 5">
    <name type="scientific">Streptococcus suis</name>
    <dbReference type="NCBI Taxonomy" id="1307"/>
    <lineage>
        <taxon>Bacteria</taxon>
        <taxon>Bacillati</taxon>
        <taxon>Bacillota</taxon>
        <taxon>Bacilli</taxon>
        <taxon>Lactobacillales</taxon>
        <taxon>Streptococcaceae</taxon>
        <taxon>Streptococcus</taxon>
    </lineage>
</organism>
<feature type="transmembrane region" description="Helical" evidence="1">
    <location>
        <begin position="134"/>
        <end position="152"/>
    </location>
</feature>
<evidence type="ECO:0000313" key="5">
    <source>
        <dbReference type="Proteomes" id="UP000074664"/>
    </source>
</evidence>
<evidence type="ECO:0000313" key="3">
    <source>
        <dbReference type="EMBL" id="CYU44700.1"/>
    </source>
</evidence>
<keyword evidence="1" id="KW-0472">Membrane</keyword>
<name>A0A0Z8E487_STRSU</name>
<dbReference type="EMBL" id="FIGH01000003">
    <property type="protein sequence ID" value="CYU44700.1"/>
    <property type="molecule type" value="Genomic_DNA"/>
</dbReference>
<evidence type="ECO:0000256" key="1">
    <source>
        <dbReference type="SAM" id="Phobius"/>
    </source>
</evidence>
<proteinExistence type="predicted"/>
<evidence type="ECO:0008006" key="6">
    <source>
        <dbReference type="Google" id="ProtNLM"/>
    </source>
</evidence>
<feature type="transmembrane region" description="Helical" evidence="1">
    <location>
        <begin position="41"/>
        <end position="67"/>
    </location>
</feature>
<dbReference type="AlphaFoldDB" id="A0A0Z8E487"/>
<accession>A0A0Z8E487</accession>
<gene>
    <name evidence="3" type="ORF">ERS132392_00799</name>
    <name evidence="2" type="ORF">ERS132393_00334</name>
</gene>
<evidence type="ECO:0000313" key="4">
    <source>
        <dbReference type="Proteomes" id="UP000072530"/>
    </source>
</evidence>
<reference evidence="4 5" key="1">
    <citation type="submission" date="2016-02" db="EMBL/GenBank/DDBJ databases">
        <authorList>
            <consortium name="Pathogen Informatics"/>
        </authorList>
    </citation>
    <scope>NUCLEOTIDE SEQUENCE [LARGE SCALE GENOMIC DNA]</scope>
    <source>
        <strain evidence="3 5">LSS30</strain>
        <strain evidence="2 4">LSS31</strain>
    </source>
</reference>
<dbReference type="RefSeq" id="WP_044686061.1">
    <property type="nucleotide sequence ID" value="NZ_CEDH01000171.1"/>
</dbReference>
<feature type="transmembrane region" description="Helical" evidence="1">
    <location>
        <begin position="74"/>
        <end position="95"/>
    </location>
</feature>
<evidence type="ECO:0000313" key="2">
    <source>
        <dbReference type="EMBL" id="CYU35452.1"/>
    </source>
</evidence>